<dbReference type="RefSeq" id="WP_083192987.1">
    <property type="nucleotide sequence ID" value="NZ_CP020570.1"/>
</dbReference>
<accession>A0A1V0UDL6</accession>
<dbReference type="Proteomes" id="UP000192445">
    <property type="component" value="Chromosome"/>
</dbReference>
<dbReference type="STRING" id="1935.B1H20_18885"/>
<dbReference type="AlphaFoldDB" id="A0A1V0UDL6"/>
<proteinExistence type="predicted"/>
<evidence type="ECO:0000313" key="1">
    <source>
        <dbReference type="EMBL" id="ARF63207.1"/>
    </source>
</evidence>
<dbReference type="EMBL" id="CP020570">
    <property type="protein sequence ID" value="ARF63207.1"/>
    <property type="molecule type" value="Genomic_DNA"/>
</dbReference>
<gene>
    <name evidence="1" type="ORF">B1H20_18885</name>
</gene>
<reference evidence="1 2" key="1">
    <citation type="submission" date="2017-03" db="EMBL/GenBank/DDBJ databases">
        <title>Complete Genome Sequence of a natural compounds producer, Streptomyces violaceus S21.</title>
        <authorList>
            <person name="Zhong C."/>
            <person name="Zhao Z."/>
            <person name="Fu J."/>
            <person name="Zong G."/>
            <person name="Qin R."/>
            <person name="Cao G."/>
        </authorList>
    </citation>
    <scope>NUCLEOTIDE SEQUENCE [LARGE SCALE GENOMIC DNA]</scope>
    <source>
        <strain evidence="1 2">S21</strain>
    </source>
</reference>
<dbReference type="OrthoDB" id="5328543at2"/>
<dbReference type="KEGG" id="svu:B1H20_18885"/>
<evidence type="ECO:0000313" key="2">
    <source>
        <dbReference type="Proteomes" id="UP000192445"/>
    </source>
</evidence>
<organism evidence="1 2">
    <name type="scientific">Streptomyces violaceoruber</name>
    <dbReference type="NCBI Taxonomy" id="1935"/>
    <lineage>
        <taxon>Bacteria</taxon>
        <taxon>Bacillati</taxon>
        <taxon>Actinomycetota</taxon>
        <taxon>Actinomycetes</taxon>
        <taxon>Kitasatosporales</taxon>
        <taxon>Streptomycetaceae</taxon>
        <taxon>Streptomyces</taxon>
        <taxon>Streptomyces violaceoruber group</taxon>
    </lineage>
</organism>
<protein>
    <submittedName>
        <fullName evidence="1">Uncharacterized protein</fullName>
    </submittedName>
</protein>
<sequence length="151" mass="16662">MTITDTTQNVYDRISPELKAQLISMIREDFWPELTDDQGERGIRQVTAFLAVAASTTERMTPSLRVDLFWHALVLHTRHYAELCDGLGGFIHHTPGRGSGHSPVDGRLAMHRTAEMIRSAGFDVDPDFWPVNGAADCTQSYAGCSDSPVAT</sequence>
<name>A0A1V0UDL6_STRVN</name>